<keyword evidence="2" id="KW-1185">Reference proteome</keyword>
<protein>
    <submittedName>
        <fullName evidence="1">Uncharacterized protein</fullName>
    </submittedName>
</protein>
<name>A0A9P3LLF7_9APHY</name>
<dbReference type="EMBL" id="BPQB01000092">
    <property type="protein sequence ID" value="GJE98649.1"/>
    <property type="molecule type" value="Genomic_DNA"/>
</dbReference>
<evidence type="ECO:0000313" key="2">
    <source>
        <dbReference type="Proteomes" id="UP000703269"/>
    </source>
</evidence>
<evidence type="ECO:0000313" key="1">
    <source>
        <dbReference type="EMBL" id="GJE98649.1"/>
    </source>
</evidence>
<reference evidence="1 2" key="1">
    <citation type="submission" date="2021-08" db="EMBL/GenBank/DDBJ databases">
        <title>Draft Genome Sequence of Phanerochaete sordida strain YK-624.</title>
        <authorList>
            <person name="Mori T."/>
            <person name="Dohra H."/>
            <person name="Suzuki T."/>
            <person name="Kawagishi H."/>
            <person name="Hirai H."/>
        </authorList>
    </citation>
    <scope>NUCLEOTIDE SEQUENCE [LARGE SCALE GENOMIC DNA]</scope>
    <source>
        <strain evidence="1 2">YK-624</strain>
    </source>
</reference>
<organism evidence="1 2">
    <name type="scientific">Phanerochaete sordida</name>
    <dbReference type="NCBI Taxonomy" id="48140"/>
    <lineage>
        <taxon>Eukaryota</taxon>
        <taxon>Fungi</taxon>
        <taxon>Dikarya</taxon>
        <taxon>Basidiomycota</taxon>
        <taxon>Agaricomycotina</taxon>
        <taxon>Agaricomycetes</taxon>
        <taxon>Polyporales</taxon>
        <taxon>Phanerochaetaceae</taxon>
        <taxon>Phanerochaete</taxon>
    </lineage>
</organism>
<sequence length="106" mass="11498">MRRAALWTCPDGKSIPNAGYGDAGLDDARIQTSGRALFCVTDESRNVRDTGSCGLMKLESWRALRCSAATLDSNILPILVPRWSVLLPAGRYDTGAVYQHPNISTS</sequence>
<comment type="caution">
    <text evidence="1">The sequence shown here is derived from an EMBL/GenBank/DDBJ whole genome shotgun (WGS) entry which is preliminary data.</text>
</comment>
<gene>
    <name evidence="1" type="ORF">PsYK624_148840</name>
</gene>
<accession>A0A9P3LLF7</accession>
<dbReference type="AlphaFoldDB" id="A0A9P3LLF7"/>
<dbReference type="Proteomes" id="UP000703269">
    <property type="component" value="Unassembled WGS sequence"/>
</dbReference>
<proteinExistence type="predicted"/>